<proteinExistence type="predicted"/>
<dbReference type="Proteomes" id="UP000593568">
    <property type="component" value="Unassembled WGS sequence"/>
</dbReference>
<feature type="compositionally biased region" description="Polar residues" evidence="1">
    <location>
        <begin position="23"/>
        <end position="39"/>
    </location>
</feature>
<accession>A0A7J9DF28</accession>
<sequence length="39" mass="4273">MTLTQPKIYRPLSEEGSHEAPSGSLSHYQSPSPYGIQTP</sequence>
<dbReference type="EMBL" id="JABEZW010000002">
    <property type="protein sequence ID" value="MBA0759342.1"/>
    <property type="molecule type" value="Genomic_DNA"/>
</dbReference>
<organism evidence="2 3">
    <name type="scientific">Gossypium trilobum</name>
    <dbReference type="NCBI Taxonomy" id="34281"/>
    <lineage>
        <taxon>Eukaryota</taxon>
        <taxon>Viridiplantae</taxon>
        <taxon>Streptophyta</taxon>
        <taxon>Embryophyta</taxon>
        <taxon>Tracheophyta</taxon>
        <taxon>Spermatophyta</taxon>
        <taxon>Magnoliopsida</taxon>
        <taxon>eudicotyledons</taxon>
        <taxon>Gunneridae</taxon>
        <taxon>Pentapetalae</taxon>
        <taxon>rosids</taxon>
        <taxon>malvids</taxon>
        <taxon>Malvales</taxon>
        <taxon>Malvaceae</taxon>
        <taxon>Malvoideae</taxon>
        <taxon>Gossypium</taxon>
    </lineage>
</organism>
<evidence type="ECO:0000313" key="2">
    <source>
        <dbReference type="EMBL" id="MBA0759342.1"/>
    </source>
</evidence>
<reference evidence="2 3" key="1">
    <citation type="journal article" date="2019" name="Genome Biol. Evol.">
        <title>Insights into the evolution of the New World diploid cottons (Gossypium, subgenus Houzingenia) based on genome sequencing.</title>
        <authorList>
            <person name="Grover C.E."/>
            <person name="Arick M.A. 2nd"/>
            <person name="Thrash A."/>
            <person name="Conover J.L."/>
            <person name="Sanders W.S."/>
            <person name="Peterson D.G."/>
            <person name="Frelichowski J.E."/>
            <person name="Scheffler J.A."/>
            <person name="Scheffler B.E."/>
            <person name="Wendel J.F."/>
        </authorList>
    </citation>
    <scope>NUCLEOTIDE SEQUENCE [LARGE SCALE GENOMIC DNA]</scope>
    <source>
        <strain evidence="2">8</strain>
        <tissue evidence="2">Leaf</tissue>
    </source>
</reference>
<comment type="caution">
    <text evidence="2">The sequence shown here is derived from an EMBL/GenBank/DDBJ whole genome shotgun (WGS) entry which is preliminary data.</text>
</comment>
<gene>
    <name evidence="2" type="ORF">Gotri_022245</name>
</gene>
<evidence type="ECO:0000256" key="1">
    <source>
        <dbReference type="SAM" id="MobiDB-lite"/>
    </source>
</evidence>
<name>A0A7J9DF28_9ROSI</name>
<keyword evidence="3" id="KW-1185">Reference proteome</keyword>
<evidence type="ECO:0000313" key="3">
    <source>
        <dbReference type="Proteomes" id="UP000593568"/>
    </source>
</evidence>
<protein>
    <submittedName>
        <fullName evidence="2">Uncharacterized protein</fullName>
    </submittedName>
</protein>
<feature type="region of interest" description="Disordered" evidence="1">
    <location>
        <begin position="1"/>
        <end position="39"/>
    </location>
</feature>
<feature type="non-terminal residue" evidence="2">
    <location>
        <position position="39"/>
    </location>
</feature>
<dbReference type="AlphaFoldDB" id="A0A7J9DF28"/>